<reference evidence="2" key="1">
    <citation type="submission" date="2021-08" db="EMBL/GenBank/DDBJ databases">
        <authorList>
            <person name="Stevens D.C."/>
        </authorList>
    </citation>
    <scope>NUCLEOTIDE SEQUENCE</scope>
    <source>
        <strain evidence="2">DSM 53165</strain>
    </source>
</reference>
<dbReference type="EMBL" id="JAIRAU010000005">
    <property type="protein sequence ID" value="MBZ5709256.1"/>
    <property type="molecule type" value="Genomic_DNA"/>
</dbReference>
<dbReference type="InterPro" id="IPR036365">
    <property type="entry name" value="PGBD-like_sf"/>
</dbReference>
<gene>
    <name evidence="2" type="ORF">K7C98_08280</name>
</gene>
<protein>
    <submittedName>
        <fullName evidence="2">Peptidoglycan-binding protein</fullName>
    </submittedName>
</protein>
<keyword evidence="3" id="KW-1185">Reference proteome</keyword>
<evidence type="ECO:0000313" key="2">
    <source>
        <dbReference type="EMBL" id="MBZ5709256.1"/>
    </source>
</evidence>
<evidence type="ECO:0000259" key="1">
    <source>
        <dbReference type="Pfam" id="PF01471"/>
    </source>
</evidence>
<dbReference type="Pfam" id="PF01471">
    <property type="entry name" value="PG_binding_1"/>
    <property type="match status" value="1"/>
</dbReference>
<comment type="caution">
    <text evidence="2">The sequence shown here is derived from an EMBL/GenBank/DDBJ whole genome shotgun (WGS) entry which is preliminary data.</text>
</comment>
<feature type="domain" description="Peptidoglycan binding-like" evidence="1">
    <location>
        <begin position="77"/>
        <end position="123"/>
    </location>
</feature>
<accession>A0ABS7TM37</accession>
<dbReference type="RefSeq" id="WP_224191034.1">
    <property type="nucleotide sequence ID" value="NZ_JAIRAU010000005.1"/>
</dbReference>
<dbReference type="SUPFAM" id="SSF47090">
    <property type="entry name" value="PGBD-like"/>
    <property type="match status" value="1"/>
</dbReference>
<proteinExistence type="predicted"/>
<dbReference type="InterPro" id="IPR002477">
    <property type="entry name" value="Peptidoglycan-bd-like"/>
</dbReference>
<sequence length="129" mass="13951">MFRLRLQPNGKPLAGARYELMAGGQTHAGSADDEGRLEVALPADVTRATLVVPERGEKDEFTLGHLEPANHWRGAAQRLRSLGLYGAEPSAPDEGFHRALRRFQALRRLEVTGALDGPTSAALQEAHGC</sequence>
<organism evidence="2 3">
    <name type="scientific">Nannocystis pusilla</name>
    <dbReference type="NCBI Taxonomy" id="889268"/>
    <lineage>
        <taxon>Bacteria</taxon>
        <taxon>Pseudomonadati</taxon>
        <taxon>Myxococcota</taxon>
        <taxon>Polyangia</taxon>
        <taxon>Nannocystales</taxon>
        <taxon>Nannocystaceae</taxon>
        <taxon>Nannocystis</taxon>
    </lineage>
</organism>
<evidence type="ECO:0000313" key="3">
    <source>
        <dbReference type="Proteomes" id="UP001139031"/>
    </source>
</evidence>
<dbReference type="Proteomes" id="UP001139031">
    <property type="component" value="Unassembled WGS sequence"/>
</dbReference>
<name>A0ABS7TM37_9BACT</name>